<protein>
    <submittedName>
        <fullName evidence="3">Unannotated protein</fullName>
    </submittedName>
</protein>
<name>A0A6J7TLM9_9ZZZZ</name>
<evidence type="ECO:0000313" key="4">
    <source>
        <dbReference type="EMBL" id="CAB5125883.1"/>
    </source>
</evidence>
<sequence>MNVAELIDILSDLDPESSVEMAIVAPVGKGSDEITVDQYEVEGILPRDPEDHDGAMVVWLIGGEPEDVEEFIDAIGGEEDPMHTTHQAEVIDLGRAAQARRT</sequence>
<dbReference type="AlphaFoldDB" id="A0A6J7TLM9"/>
<evidence type="ECO:0000313" key="1">
    <source>
        <dbReference type="EMBL" id="CAB4555521.1"/>
    </source>
</evidence>
<dbReference type="EMBL" id="CAEZUK010000122">
    <property type="protein sequence ID" value="CAB4602326.1"/>
    <property type="molecule type" value="Genomic_DNA"/>
</dbReference>
<evidence type="ECO:0000313" key="3">
    <source>
        <dbReference type="EMBL" id="CAB5054010.1"/>
    </source>
</evidence>
<accession>A0A6J7TLM9</accession>
<reference evidence="3" key="1">
    <citation type="submission" date="2020-05" db="EMBL/GenBank/DDBJ databases">
        <authorList>
            <person name="Chiriac C."/>
            <person name="Salcher M."/>
            <person name="Ghai R."/>
            <person name="Kavagutti S V."/>
        </authorList>
    </citation>
    <scope>NUCLEOTIDE SEQUENCE</scope>
</reference>
<organism evidence="3">
    <name type="scientific">freshwater metagenome</name>
    <dbReference type="NCBI Taxonomy" id="449393"/>
    <lineage>
        <taxon>unclassified sequences</taxon>
        <taxon>metagenomes</taxon>
        <taxon>ecological metagenomes</taxon>
    </lineage>
</organism>
<gene>
    <name evidence="1" type="ORF">UFOPK1421_01563</name>
    <name evidence="2" type="ORF">UFOPK1820_00819</name>
    <name evidence="3" type="ORF">UFOPK4275_01095</name>
    <name evidence="4" type="ORF">UFOPK4422_01000</name>
</gene>
<dbReference type="EMBL" id="CAEZSL010000241">
    <property type="protein sequence ID" value="CAB4555521.1"/>
    <property type="molecule type" value="Genomic_DNA"/>
</dbReference>
<dbReference type="EMBL" id="CAFBRX010000097">
    <property type="protein sequence ID" value="CAB5125883.1"/>
    <property type="molecule type" value="Genomic_DNA"/>
</dbReference>
<proteinExistence type="predicted"/>
<evidence type="ECO:0000313" key="2">
    <source>
        <dbReference type="EMBL" id="CAB4602326.1"/>
    </source>
</evidence>
<dbReference type="EMBL" id="CAFBQJ010000219">
    <property type="protein sequence ID" value="CAB5054010.1"/>
    <property type="molecule type" value="Genomic_DNA"/>
</dbReference>